<accession>A0A096FCT6</accession>
<evidence type="ECO:0000313" key="2">
    <source>
        <dbReference type="Proteomes" id="UP000029553"/>
    </source>
</evidence>
<organism evidence="1 2">
    <name type="scientific">Comamonas testosteroni</name>
    <name type="common">Pseudomonas testosteroni</name>
    <dbReference type="NCBI Taxonomy" id="285"/>
    <lineage>
        <taxon>Bacteria</taxon>
        <taxon>Pseudomonadati</taxon>
        <taxon>Pseudomonadota</taxon>
        <taxon>Betaproteobacteria</taxon>
        <taxon>Burkholderiales</taxon>
        <taxon>Comamonadaceae</taxon>
        <taxon>Comamonas</taxon>
    </lineage>
</organism>
<reference evidence="1 2" key="1">
    <citation type="submission" date="2013-09" db="EMBL/GenBank/DDBJ databases">
        <title>High correlation between genotypes and phenotypes of environmental bacteria Comamonas testosteroni strains.</title>
        <authorList>
            <person name="Liu L."/>
            <person name="Zhu W."/>
            <person name="Xia X."/>
            <person name="Xu B."/>
            <person name="Luo M."/>
            <person name="Wang G."/>
        </authorList>
    </citation>
    <scope>NUCLEOTIDE SEQUENCE [LARGE SCALE GENOMIC DNA]</scope>
    <source>
        <strain evidence="1 2">JL40</strain>
    </source>
</reference>
<comment type="caution">
    <text evidence="1">The sequence shown here is derived from an EMBL/GenBank/DDBJ whole genome shotgun (WGS) entry which is preliminary data.</text>
</comment>
<dbReference type="AlphaFoldDB" id="A0A096FCT6"/>
<dbReference type="Proteomes" id="UP000029553">
    <property type="component" value="Unassembled WGS sequence"/>
</dbReference>
<dbReference type="EMBL" id="AWOR01000059">
    <property type="protein sequence ID" value="KGH27543.1"/>
    <property type="molecule type" value="Genomic_DNA"/>
</dbReference>
<gene>
    <name evidence="1" type="ORF">P353_18085</name>
</gene>
<evidence type="ECO:0000313" key="1">
    <source>
        <dbReference type="EMBL" id="KGH27543.1"/>
    </source>
</evidence>
<sequence length="47" mass="5261">MRGQALGQFDHPHFPPQQSLHQVVLDLKFKGLNALHILDHFAAMGAK</sequence>
<name>A0A096FCT6_COMTE</name>
<protein>
    <submittedName>
        <fullName evidence="1">Uncharacterized protein</fullName>
    </submittedName>
</protein>
<proteinExistence type="predicted"/>